<gene>
    <name evidence="2" type="ORF">KIN20_009028</name>
    <name evidence="3" type="ORF">KIN20_009036</name>
</gene>
<name>A0AAD5MQ13_PARTN</name>
<proteinExistence type="predicted"/>
<dbReference type="EMBL" id="JAHQIW010001492">
    <property type="protein sequence ID" value="KAJ1352633.1"/>
    <property type="molecule type" value="Genomic_DNA"/>
</dbReference>
<evidence type="ECO:0000313" key="4">
    <source>
        <dbReference type="Proteomes" id="UP001196413"/>
    </source>
</evidence>
<dbReference type="Proteomes" id="UP001196413">
    <property type="component" value="Unassembled WGS sequence"/>
</dbReference>
<dbReference type="AlphaFoldDB" id="A0AAD5MQ13"/>
<dbReference type="EMBL" id="JAHQIW010001493">
    <property type="protein sequence ID" value="KAJ1352642.1"/>
    <property type="molecule type" value="Genomic_DNA"/>
</dbReference>
<evidence type="ECO:0000313" key="3">
    <source>
        <dbReference type="EMBL" id="KAJ1352642.1"/>
    </source>
</evidence>
<reference evidence="3" key="1">
    <citation type="submission" date="2021-06" db="EMBL/GenBank/DDBJ databases">
        <title>Parelaphostrongylus tenuis whole genome reference sequence.</title>
        <authorList>
            <person name="Garwood T.J."/>
            <person name="Larsen P.A."/>
            <person name="Fountain-Jones N.M."/>
            <person name="Garbe J.R."/>
            <person name="Macchietto M.G."/>
            <person name="Kania S.A."/>
            <person name="Gerhold R.W."/>
            <person name="Richards J.E."/>
            <person name="Wolf T.M."/>
        </authorList>
    </citation>
    <scope>NUCLEOTIDE SEQUENCE</scope>
    <source>
        <strain evidence="3">MNPRO001-30</strain>
        <tissue evidence="3">Meninges</tissue>
    </source>
</reference>
<evidence type="ECO:0000313" key="2">
    <source>
        <dbReference type="EMBL" id="KAJ1352633.1"/>
    </source>
</evidence>
<comment type="caution">
    <text evidence="3">The sequence shown here is derived from an EMBL/GenBank/DDBJ whole genome shotgun (WGS) entry which is preliminary data.</text>
</comment>
<keyword evidence="4" id="KW-1185">Reference proteome</keyword>
<protein>
    <submittedName>
        <fullName evidence="3">Uncharacterized protein</fullName>
    </submittedName>
</protein>
<accession>A0AAD5MQ13</accession>
<sequence>MSGGIIEEKAVHDALDALLRAREHPGADTTTNPSLKRCYPEDTDRASPSISLSPHQFSISNISDVLICVFTVISYH</sequence>
<evidence type="ECO:0000256" key="1">
    <source>
        <dbReference type="SAM" id="MobiDB-lite"/>
    </source>
</evidence>
<feature type="region of interest" description="Disordered" evidence="1">
    <location>
        <begin position="22"/>
        <end position="43"/>
    </location>
</feature>
<organism evidence="3 4">
    <name type="scientific">Parelaphostrongylus tenuis</name>
    <name type="common">Meningeal worm</name>
    <dbReference type="NCBI Taxonomy" id="148309"/>
    <lineage>
        <taxon>Eukaryota</taxon>
        <taxon>Metazoa</taxon>
        <taxon>Ecdysozoa</taxon>
        <taxon>Nematoda</taxon>
        <taxon>Chromadorea</taxon>
        <taxon>Rhabditida</taxon>
        <taxon>Rhabditina</taxon>
        <taxon>Rhabditomorpha</taxon>
        <taxon>Strongyloidea</taxon>
        <taxon>Metastrongylidae</taxon>
        <taxon>Parelaphostrongylus</taxon>
    </lineage>
</organism>